<evidence type="ECO:0000313" key="2">
    <source>
        <dbReference type="Proteomes" id="UP000186894"/>
    </source>
</evidence>
<accession>A0A1Q8ZX11</accession>
<reference evidence="1 2" key="1">
    <citation type="submission" date="2016-09" db="EMBL/GenBank/DDBJ databases">
        <title>Rhizobium oryziradicis sp. nov., isolated from the root of rice.</title>
        <authorList>
            <person name="Zhao J."/>
            <person name="Zhang X."/>
        </authorList>
    </citation>
    <scope>NUCLEOTIDE SEQUENCE [LARGE SCALE GENOMIC DNA]</scope>
    <source>
        <strain evidence="1 2">N19</strain>
    </source>
</reference>
<keyword evidence="2" id="KW-1185">Reference proteome</keyword>
<dbReference type="EMBL" id="MKIM01000020">
    <property type="protein sequence ID" value="OLP46625.1"/>
    <property type="molecule type" value="Genomic_DNA"/>
</dbReference>
<evidence type="ECO:0000313" key="1">
    <source>
        <dbReference type="EMBL" id="OLP46625.1"/>
    </source>
</evidence>
<dbReference type="STRING" id="1867956.BJF95_16735"/>
<proteinExistence type="predicted"/>
<organism evidence="1 2">
    <name type="scientific">Rhizobium oryziradicis</name>
    <dbReference type="NCBI Taxonomy" id="1867956"/>
    <lineage>
        <taxon>Bacteria</taxon>
        <taxon>Pseudomonadati</taxon>
        <taxon>Pseudomonadota</taxon>
        <taxon>Alphaproteobacteria</taxon>
        <taxon>Hyphomicrobiales</taxon>
        <taxon>Rhizobiaceae</taxon>
        <taxon>Rhizobium/Agrobacterium group</taxon>
        <taxon>Rhizobium</taxon>
    </lineage>
</organism>
<dbReference type="Proteomes" id="UP000186894">
    <property type="component" value="Unassembled WGS sequence"/>
</dbReference>
<name>A0A1Q8ZX11_9HYPH</name>
<protein>
    <submittedName>
        <fullName evidence="1">Uncharacterized protein</fullName>
    </submittedName>
</protein>
<gene>
    <name evidence="1" type="ORF">BJF95_16735</name>
</gene>
<comment type="caution">
    <text evidence="1">The sequence shown here is derived from an EMBL/GenBank/DDBJ whole genome shotgun (WGS) entry which is preliminary data.</text>
</comment>
<dbReference type="AlphaFoldDB" id="A0A1Q8ZX11"/>
<sequence>MRSDTLRKAARQAADEIISRSFSRTLYAMRQRASLQTEAEAAFGSMHEQKTGVRKYKGRECVKTRVSLINPPPCSAIVKSI</sequence>